<dbReference type="CDD" id="cd00009">
    <property type="entry name" value="AAA"/>
    <property type="match status" value="1"/>
</dbReference>
<reference evidence="2" key="2">
    <citation type="journal article" date="2021" name="Syst. Appl. Microbiol.">
        <title>Roseomonas hellenica sp. nov., isolated from roots of wild-growing Alkanna tinctoria.</title>
        <authorList>
            <person name="Rat A."/>
            <person name="Naranjo H.D."/>
            <person name="Lebbe L."/>
            <person name="Cnockaert M."/>
            <person name="Krigas N."/>
            <person name="Grigoriadou K."/>
            <person name="Maloupa E."/>
            <person name="Willems A."/>
        </authorList>
    </citation>
    <scope>NUCLEOTIDE SEQUENCE</scope>
    <source>
        <strain evidence="2">LMG 31231</strain>
    </source>
</reference>
<proteinExistence type="predicted"/>
<dbReference type="AlphaFoldDB" id="A0A9X9WZ21"/>
<dbReference type="Pfam" id="PF13177">
    <property type="entry name" value="DNA_pol3_delta2"/>
    <property type="match status" value="1"/>
</dbReference>
<dbReference type="InterPro" id="IPR050238">
    <property type="entry name" value="DNA_Rep/Repair_Clamp_Loader"/>
</dbReference>
<dbReference type="RefSeq" id="WP_211862819.1">
    <property type="nucleotide sequence ID" value="NZ_JAAEDM010000039.1"/>
</dbReference>
<dbReference type="InterPro" id="IPR027417">
    <property type="entry name" value="P-loop_NTPase"/>
</dbReference>
<dbReference type="SUPFAM" id="SSF52540">
    <property type="entry name" value="P-loop containing nucleoside triphosphate hydrolases"/>
    <property type="match status" value="1"/>
</dbReference>
<name>A0A9X9WZ21_9PROT</name>
<dbReference type="NCBIfam" id="NF005677">
    <property type="entry name" value="PRK07471.1"/>
    <property type="match status" value="1"/>
</dbReference>
<keyword evidence="2" id="KW-0548">Nucleotidyltransferase</keyword>
<organism evidence="2 3">
    <name type="scientific">Neoroseomonas soli</name>
    <dbReference type="NCBI Taxonomy" id="1081025"/>
    <lineage>
        <taxon>Bacteria</taxon>
        <taxon>Pseudomonadati</taxon>
        <taxon>Pseudomonadota</taxon>
        <taxon>Alphaproteobacteria</taxon>
        <taxon>Acetobacterales</taxon>
        <taxon>Acetobacteraceae</taxon>
        <taxon>Neoroseomonas</taxon>
    </lineage>
</organism>
<reference evidence="2" key="1">
    <citation type="submission" date="2020-01" db="EMBL/GenBank/DDBJ databases">
        <authorList>
            <person name="Rat A."/>
        </authorList>
    </citation>
    <scope>NUCLEOTIDE SEQUENCE</scope>
    <source>
        <strain evidence="2">LMG 31231</strain>
    </source>
</reference>
<protein>
    <submittedName>
        <fullName evidence="2">DNA polymerase III subunit delta</fullName>
        <ecNumber evidence="2">2.7.7.7</ecNumber>
    </submittedName>
</protein>
<keyword evidence="2" id="KW-0808">Transferase</keyword>
<dbReference type="PANTHER" id="PTHR11669">
    <property type="entry name" value="REPLICATION FACTOR C / DNA POLYMERASE III GAMMA-TAU SUBUNIT"/>
    <property type="match status" value="1"/>
</dbReference>
<dbReference type="GO" id="GO:0003887">
    <property type="term" value="F:DNA-directed DNA polymerase activity"/>
    <property type="evidence" value="ECO:0007669"/>
    <property type="project" value="UniProtKB-EC"/>
</dbReference>
<comment type="caution">
    <text evidence="2">The sequence shown here is derived from an EMBL/GenBank/DDBJ whole genome shotgun (WGS) entry which is preliminary data.</text>
</comment>
<evidence type="ECO:0000313" key="3">
    <source>
        <dbReference type="Proteomes" id="UP001138751"/>
    </source>
</evidence>
<dbReference type="Gene3D" id="3.40.50.300">
    <property type="entry name" value="P-loop containing nucleotide triphosphate hydrolases"/>
    <property type="match status" value="1"/>
</dbReference>
<dbReference type="EMBL" id="JAAEDM010000039">
    <property type="protein sequence ID" value="MBR0672400.1"/>
    <property type="molecule type" value="Genomic_DNA"/>
</dbReference>
<sequence length="335" mass="36237">MTAPEPRANPDLVGHEEAARTLESAARSGRLHHAWLLCGPPGIGKATLAWRFARWLLAGMPQGEAPLFVDPASAVFRRVAADTHADCFTLEPNTGDRGTKRVLRVEDAREAVRFLTQTAAEGGWRVVVLDEAERADQAAVQNTLLKTLEEPPPKTVLLVVCSAPQRLLPTIRSRCRRLDLNPLPAAEMEALLARLLPERGKAERARLAALAAGSPGRALALAEAGGLELQAMVEASLDALARPEPPREHALADRLAMDRTGGAFGIFMGLLRGAIAAALREAARGRPAPPWLARHPLAVWASLWDRLGHLADDTERLNLDRKQAVLTGLSWLARP</sequence>
<dbReference type="Proteomes" id="UP001138751">
    <property type="component" value="Unassembled WGS sequence"/>
</dbReference>
<dbReference type="SMART" id="SM00382">
    <property type="entry name" value="AAA"/>
    <property type="match status" value="1"/>
</dbReference>
<accession>A0A9X9WZ21</accession>
<feature type="domain" description="AAA+ ATPase" evidence="1">
    <location>
        <begin position="31"/>
        <end position="183"/>
    </location>
</feature>
<keyword evidence="3" id="KW-1185">Reference proteome</keyword>
<dbReference type="GO" id="GO:0006261">
    <property type="term" value="P:DNA-templated DNA replication"/>
    <property type="evidence" value="ECO:0007669"/>
    <property type="project" value="TreeGrafter"/>
</dbReference>
<evidence type="ECO:0000313" key="2">
    <source>
        <dbReference type="EMBL" id="MBR0672400.1"/>
    </source>
</evidence>
<dbReference type="PANTHER" id="PTHR11669:SF8">
    <property type="entry name" value="DNA POLYMERASE III SUBUNIT DELTA"/>
    <property type="match status" value="1"/>
</dbReference>
<evidence type="ECO:0000259" key="1">
    <source>
        <dbReference type="SMART" id="SM00382"/>
    </source>
</evidence>
<dbReference type="GO" id="GO:0009360">
    <property type="term" value="C:DNA polymerase III complex"/>
    <property type="evidence" value="ECO:0007669"/>
    <property type="project" value="TreeGrafter"/>
</dbReference>
<dbReference type="EC" id="2.7.7.7" evidence="2"/>
<gene>
    <name evidence="2" type="ORF">GXW76_14555</name>
</gene>
<dbReference type="InterPro" id="IPR003593">
    <property type="entry name" value="AAA+_ATPase"/>
</dbReference>